<feature type="compositionally biased region" description="Low complexity" evidence="2">
    <location>
        <begin position="818"/>
        <end position="828"/>
    </location>
</feature>
<dbReference type="OrthoDB" id="4188047at2759"/>
<reference evidence="3" key="2">
    <citation type="journal article" date="2023" name="IMA Fungus">
        <title>Comparative genomic study of the Penicillium genus elucidates a diverse pangenome and 15 lateral gene transfer events.</title>
        <authorList>
            <person name="Petersen C."/>
            <person name="Sorensen T."/>
            <person name="Nielsen M.R."/>
            <person name="Sondergaard T.E."/>
            <person name="Sorensen J.L."/>
            <person name="Fitzpatrick D.A."/>
            <person name="Frisvad J.C."/>
            <person name="Nielsen K.L."/>
        </authorList>
    </citation>
    <scope>NUCLEOTIDE SEQUENCE</scope>
    <source>
        <strain evidence="3">IBT 21917</strain>
    </source>
</reference>
<feature type="compositionally biased region" description="Low complexity" evidence="2">
    <location>
        <begin position="99"/>
        <end position="115"/>
    </location>
</feature>
<feature type="region of interest" description="Disordered" evidence="2">
    <location>
        <begin position="1"/>
        <end position="220"/>
    </location>
</feature>
<feature type="coiled-coil region" evidence="1">
    <location>
        <begin position="847"/>
        <end position="874"/>
    </location>
</feature>
<feature type="compositionally biased region" description="Low complexity" evidence="2">
    <location>
        <begin position="305"/>
        <end position="315"/>
    </location>
</feature>
<keyword evidence="4" id="KW-1185">Reference proteome</keyword>
<feature type="compositionally biased region" description="Basic and acidic residues" evidence="2">
    <location>
        <begin position="780"/>
        <end position="789"/>
    </location>
</feature>
<dbReference type="Proteomes" id="UP001146351">
    <property type="component" value="Unassembled WGS sequence"/>
</dbReference>
<feature type="compositionally biased region" description="Basic and acidic residues" evidence="2">
    <location>
        <begin position="729"/>
        <end position="742"/>
    </location>
</feature>
<proteinExistence type="predicted"/>
<feature type="compositionally biased region" description="Low complexity" evidence="2">
    <location>
        <begin position="714"/>
        <end position="727"/>
    </location>
</feature>
<evidence type="ECO:0000313" key="4">
    <source>
        <dbReference type="Proteomes" id="UP001146351"/>
    </source>
</evidence>
<evidence type="ECO:0000256" key="2">
    <source>
        <dbReference type="SAM" id="MobiDB-lite"/>
    </source>
</evidence>
<name>A0A9W9LVX0_9EURO</name>
<reference evidence="3" key="1">
    <citation type="submission" date="2022-11" db="EMBL/GenBank/DDBJ databases">
        <authorList>
            <person name="Petersen C."/>
        </authorList>
    </citation>
    <scope>NUCLEOTIDE SEQUENCE</scope>
    <source>
        <strain evidence="3">IBT 21917</strain>
    </source>
</reference>
<gene>
    <name evidence="3" type="ORF">N7492_003221</name>
</gene>
<evidence type="ECO:0000313" key="3">
    <source>
        <dbReference type="EMBL" id="KAJ5180011.1"/>
    </source>
</evidence>
<accession>A0A9W9LVX0</accession>
<feature type="compositionally biased region" description="Low complexity" evidence="2">
    <location>
        <begin position="167"/>
        <end position="184"/>
    </location>
</feature>
<feature type="region of interest" description="Disordered" evidence="2">
    <location>
        <begin position="233"/>
        <end position="845"/>
    </location>
</feature>
<feature type="compositionally biased region" description="Polar residues" evidence="2">
    <location>
        <begin position="285"/>
        <end position="297"/>
    </location>
</feature>
<sequence length="967" mass="104035">MHHWDSVHETGIAPYPVIPTYRPDPPLMKRKNPSMPTPLAASPTSTRSAPRPQARSAGMAERPSRNENLSDLVRFFQTQSMPADTTTALPAVESPNRDQQQQQQPPPQQQQQQQQLKPFHRRLLQFTQRQKKDPSAKPKVDDNQKQIEALQREGYLLAPPPPKQKGPKGSLDSSKASLDRSLSSSKKKDVETIGQPWLEDKTGSTDHSGNRRRLSSLDLDDFGSMVDVAVSMSEFDDSVPPPYQARSSAGASQRDQNANSRLTAARTLASSSSEGRSSSFDRPMSPTSSTVDVQHSVSRVDFASRRSSTSNSSLRIVDPDTNPPAKSKKNAPGGVHTLDSSNQSTKSDPKPEQTSAPPSQTPDCPPPHPPTAPTQPSLKLFPDVAPPRMSSKNAWRLSAVPRYQTAPTANTSTTSAQPETSGPVKSSNSKKPLSESAPVEGPKEGADPACRGAQHTTAVSAEIATAEIAPTSPAASTPKKSRPPSFALGTLKAFPLPAPTKPLPSVPKTGNAPTAPADGKPNATLRPVRSGLMVPSFHSSQPSPIAEDPREPGPRAATAMGFIAAGEADGDDPRSLETTPERPKSTSPEQHTPKRRQSVRVSRMHGLPESPPGGSEQSAEGHPVADSPVLGQMTPTKPNGRRAASKGLHINPQSERNVLPFGLPSPPPTASLPSDPPAYPPPECPLPYRNFTTPAGSGAPPTKGLEMTFGPGLHRGSLISRSNSSRSSLRHESIPESYEPSRPESPLPSSDEEGFAPVIGHSRKRRTADKRSHLPNPGRRGYDTLDIRPGHSRPRLSQSMRPLTPQSRSCHNLDKTASPQSQYSQSTYRSRDSASHHRVPRPPNHASQLLEDRVANLERQNQILQAALMAALNAGSKNNMDDMSGSMSPASSAAGLANPYQSRFMSRPESWVSSSRSSDNSGFETSASLRDSRATARHLDHMLEDIEAGWLSDKSSLSGARSMARHR</sequence>
<feature type="compositionally biased region" description="Pro residues" evidence="2">
    <location>
        <begin position="359"/>
        <end position="373"/>
    </location>
</feature>
<comment type="caution">
    <text evidence="3">The sequence shown here is derived from an EMBL/GenBank/DDBJ whole genome shotgun (WGS) entry which is preliminary data.</text>
</comment>
<feature type="compositionally biased region" description="Pro residues" evidence="2">
    <location>
        <begin position="496"/>
        <end position="505"/>
    </location>
</feature>
<dbReference type="EMBL" id="JAPQKO010000002">
    <property type="protein sequence ID" value="KAJ5180011.1"/>
    <property type="molecule type" value="Genomic_DNA"/>
</dbReference>
<feature type="compositionally biased region" description="Polar residues" evidence="2">
    <location>
        <begin position="76"/>
        <end position="88"/>
    </location>
</feature>
<keyword evidence="1" id="KW-0175">Coiled coil</keyword>
<organism evidence="3 4">
    <name type="scientific">Penicillium capsulatum</name>
    <dbReference type="NCBI Taxonomy" id="69766"/>
    <lineage>
        <taxon>Eukaryota</taxon>
        <taxon>Fungi</taxon>
        <taxon>Dikarya</taxon>
        <taxon>Ascomycota</taxon>
        <taxon>Pezizomycotina</taxon>
        <taxon>Eurotiomycetes</taxon>
        <taxon>Eurotiomycetidae</taxon>
        <taxon>Eurotiales</taxon>
        <taxon>Aspergillaceae</taxon>
        <taxon>Penicillium</taxon>
    </lineage>
</organism>
<feature type="compositionally biased region" description="Pro residues" evidence="2">
    <location>
        <begin position="663"/>
        <end position="685"/>
    </location>
</feature>
<feature type="compositionally biased region" description="Basic and acidic residues" evidence="2">
    <location>
        <begin position="571"/>
        <end position="584"/>
    </location>
</feature>
<feature type="compositionally biased region" description="Polar residues" evidence="2">
    <location>
        <begin position="795"/>
        <end position="810"/>
    </location>
</feature>
<feature type="compositionally biased region" description="Polar residues" evidence="2">
    <location>
        <begin position="419"/>
        <end position="431"/>
    </location>
</feature>
<protein>
    <submittedName>
        <fullName evidence="3">Uncharacterized protein</fullName>
    </submittedName>
</protein>
<feature type="compositionally biased region" description="Low complexity" evidence="2">
    <location>
        <begin position="260"/>
        <end position="278"/>
    </location>
</feature>
<feature type="compositionally biased region" description="Basic and acidic residues" evidence="2">
    <location>
        <begin position="130"/>
        <end position="145"/>
    </location>
</feature>
<evidence type="ECO:0000256" key="1">
    <source>
        <dbReference type="SAM" id="Coils"/>
    </source>
</evidence>
<feature type="compositionally biased region" description="Polar residues" evidence="2">
    <location>
        <begin position="245"/>
        <end position="259"/>
    </location>
</feature>
<dbReference type="AlphaFoldDB" id="A0A9W9LVX0"/>
<feature type="compositionally biased region" description="Low complexity" evidence="2">
    <location>
        <begin position="404"/>
        <end position="418"/>
    </location>
</feature>